<feature type="transmembrane region" description="Helical" evidence="2">
    <location>
        <begin position="145"/>
        <end position="166"/>
    </location>
</feature>
<feature type="region of interest" description="Disordered" evidence="1">
    <location>
        <begin position="32"/>
        <end position="51"/>
    </location>
</feature>
<dbReference type="PANTHER" id="PTHR35490">
    <property type="entry name" value="BACTERIOPHAGE N4 ADSORPTION B PROTEIN"/>
    <property type="match status" value="1"/>
</dbReference>
<keyword evidence="2" id="KW-0812">Transmembrane</keyword>
<evidence type="ECO:0000256" key="2">
    <source>
        <dbReference type="SAM" id="Phobius"/>
    </source>
</evidence>
<sequence length="326" mass="36616">MKRSMGVPRIRKPRMNNPVIFTVAEEKEMNGVCNSGSSNGKLGNDAKGQLDPDPTEELCRQVYLVRFVSNTIGRGIARDELENEMEDRIEVKDIEIAQLWDKLNNYEAINKEMVQKNQDVICEAYVLCAEMLWQDRERRKRRQRWVWGLIIATLTVGTAALAWSYLPSSGTGSSTSDFERPQSDDAGKFRSGPKLGEMGSVNPVEGRRRHKRRRLSAGSGVRVDLLVAGPHLCPGPCGLGWWKDLKNYLSREEMNVEAIVRLELKKTAGVEEIFIISEVKANVIEHGPSSKSKKNSKGFNLGPKGGISKAKFQGKCLASDRWVRRL</sequence>
<dbReference type="OrthoDB" id="1746934at2759"/>
<organism evidence="3 4">
    <name type="scientific">Rhamnella rubrinervis</name>
    <dbReference type="NCBI Taxonomy" id="2594499"/>
    <lineage>
        <taxon>Eukaryota</taxon>
        <taxon>Viridiplantae</taxon>
        <taxon>Streptophyta</taxon>
        <taxon>Embryophyta</taxon>
        <taxon>Tracheophyta</taxon>
        <taxon>Spermatophyta</taxon>
        <taxon>Magnoliopsida</taxon>
        <taxon>eudicotyledons</taxon>
        <taxon>Gunneridae</taxon>
        <taxon>Pentapetalae</taxon>
        <taxon>rosids</taxon>
        <taxon>fabids</taxon>
        <taxon>Rosales</taxon>
        <taxon>Rhamnaceae</taxon>
        <taxon>rhamnoid group</taxon>
        <taxon>Rhamneae</taxon>
        <taxon>Rhamnella</taxon>
    </lineage>
</organism>
<accession>A0A8K0HK13</accession>
<dbReference type="AlphaFoldDB" id="A0A8K0HK13"/>
<evidence type="ECO:0000313" key="4">
    <source>
        <dbReference type="Proteomes" id="UP000796880"/>
    </source>
</evidence>
<dbReference type="EMBL" id="VOIH02000002">
    <property type="protein sequence ID" value="KAF3453896.1"/>
    <property type="molecule type" value="Genomic_DNA"/>
</dbReference>
<gene>
    <name evidence="3" type="ORF">FNV43_RR04337</name>
</gene>
<protein>
    <submittedName>
        <fullName evidence="3">Uncharacterized protein</fullName>
    </submittedName>
</protein>
<proteinExistence type="predicted"/>
<keyword evidence="4" id="KW-1185">Reference proteome</keyword>
<comment type="caution">
    <text evidence="3">The sequence shown here is derived from an EMBL/GenBank/DDBJ whole genome shotgun (WGS) entry which is preliminary data.</text>
</comment>
<reference evidence="3" key="1">
    <citation type="submission" date="2020-03" db="EMBL/GenBank/DDBJ databases">
        <title>A high-quality chromosome-level genome assembly of a woody plant with both climbing and erect habits, Rhamnella rubrinervis.</title>
        <authorList>
            <person name="Lu Z."/>
            <person name="Yang Y."/>
            <person name="Zhu X."/>
            <person name="Sun Y."/>
        </authorList>
    </citation>
    <scope>NUCLEOTIDE SEQUENCE</scope>
    <source>
        <strain evidence="3">BYM</strain>
        <tissue evidence="3">Leaf</tissue>
    </source>
</reference>
<evidence type="ECO:0000256" key="1">
    <source>
        <dbReference type="SAM" id="MobiDB-lite"/>
    </source>
</evidence>
<evidence type="ECO:0000313" key="3">
    <source>
        <dbReference type="EMBL" id="KAF3453896.1"/>
    </source>
</evidence>
<feature type="compositionally biased region" description="Basic and acidic residues" evidence="1">
    <location>
        <begin position="177"/>
        <end position="188"/>
    </location>
</feature>
<dbReference type="Proteomes" id="UP000796880">
    <property type="component" value="Unassembled WGS sequence"/>
</dbReference>
<feature type="region of interest" description="Disordered" evidence="1">
    <location>
        <begin position="169"/>
        <end position="213"/>
    </location>
</feature>
<keyword evidence="2" id="KW-1133">Transmembrane helix</keyword>
<name>A0A8K0HK13_9ROSA</name>
<feature type="compositionally biased region" description="Polar residues" evidence="1">
    <location>
        <begin position="32"/>
        <end position="41"/>
    </location>
</feature>
<dbReference type="PANTHER" id="PTHR35490:SF2">
    <property type="entry name" value="BACTERIOPHAGE N4 ADSORPTION B PROTEIN"/>
    <property type="match status" value="1"/>
</dbReference>
<keyword evidence="2" id="KW-0472">Membrane</keyword>